<dbReference type="Proteomes" id="UP000240527">
    <property type="component" value="Chromosome"/>
</dbReference>
<gene>
    <name evidence="1" type="ORF">B7G68_11515</name>
</gene>
<dbReference type="InterPro" id="IPR013321">
    <property type="entry name" value="Arc_rbn_hlx_hlx"/>
</dbReference>
<dbReference type="EMBL" id="CP027850">
    <property type="protein sequence ID" value="AVQ02414.1"/>
    <property type="molecule type" value="Genomic_DNA"/>
</dbReference>
<evidence type="ECO:0000313" key="2">
    <source>
        <dbReference type="Proteomes" id="UP000240527"/>
    </source>
</evidence>
<reference evidence="1 2" key="1">
    <citation type="journal article" date="2015" name="Biotechnol. Bioeng.">
        <title>Genome sequence and phenotypic characterization of Caulobacter segnis.</title>
        <authorList>
            <person name="Patel S."/>
            <person name="Fletcher B."/>
            <person name="Scott D.C."/>
            <person name="Ely B."/>
        </authorList>
    </citation>
    <scope>NUCLEOTIDE SEQUENCE [LARGE SCALE GENOMIC DNA]</scope>
    <source>
        <strain evidence="1 2">TK0059</strain>
    </source>
</reference>
<protein>
    <recommendedName>
        <fullName evidence="3">Arc-like DNA binding domain-containing protein</fullName>
    </recommendedName>
</protein>
<evidence type="ECO:0008006" key="3">
    <source>
        <dbReference type="Google" id="ProtNLM"/>
    </source>
</evidence>
<dbReference type="SUPFAM" id="SSF47598">
    <property type="entry name" value="Ribbon-helix-helix"/>
    <property type="match status" value="1"/>
</dbReference>
<name>A0ABM6TGY4_9CAUL</name>
<proteinExistence type="predicted"/>
<evidence type="ECO:0000313" key="1">
    <source>
        <dbReference type="EMBL" id="AVQ02414.1"/>
    </source>
</evidence>
<keyword evidence="2" id="KW-1185">Reference proteome</keyword>
<organism evidence="1 2">
    <name type="scientific">Caulobacter segnis</name>
    <dbReference type="NCBI Taxonomy" id="88688"/>
    <lineage>
        <taxon>Bacteria</taxon>
        <taxon>Pseudomonadati</taxon>
        <taxon>Pseudomonadota</taxon>
        <taxon>Alphaproteobacteria</taxon>
        <taxon>Caulobacterales</taxon>
        <taxon>Caulobacteraceae</taxon>
        <taxon>Caulobacter</taxon>
    </lineage>
</organism>
<sequence>MAGGHNDAKGGRRAFLMRVRPEVLAAIERLAASELRSVNAQVEVLLREALGRRGVSPKSSGDGEEP</sequence>
<accession>A0ABM6TGY4</accession>
<dbReference type="InterPro" id="IPR010985">
    <property type="entry name" value="Ribbon_hlx_hlx"/>
</dbReference>
<dbReference type="Gene3D" id="1.10.1220.10">
    <property type="entry name" value="Met repressor-like"/>
    <property type="match status" value="1"/>
</dbReference>